<proteinExistence type="predicted"/>
<keyword evidence="1" id="KW-0597">Phosphoprotein</keyword>
<organism evidence="4 5">
    <name type="scientific">Exiguobacterium aestuarii</name>
    <dbReference type="NCBI Taxonomy" id="273527"/>
    <lineage>
        <taxon>Bacteria</taxon>
        <taxon>Bacillati</taxon>
        <taxon>Bacillota</taxon>
        <taxon>Bacilli</taxon>
        <taxon>Bacillales</taxon>
        <taxon>Bacillales Family XII. Incertae Sedis</taxon>
        <taxon>Exiguobacterium</taxon>
    </lineage>
</organism>
<evidence type="ECO:0000259" key="3">
    <source>
        <dbReference type="PROSITE" id="PS50110"/>
    </source>
</evidence>
<dbReference type="Gene3D" id="3.40.50.2300">
    <property type="match status" value="1"/>
</dbReference>
<dbReference type="PANTHER" id="PTHR44591:SF19">
    <property type="entry name" value="TWO-COMPONENT RESPONSE REGULATOR-RELATED"/>
    <property type="match status" value="1"/>
</dbReference>
<comment type="caution">
    <text evidence="4">The sequence shown here is derived from an EMBL/GenBank/DDBJ whole genome shotgun (WGS) entry which is preliminary data.</text>
</comment>
<accession>A0ABW2PGT0</accession>
<dbReference type="Pfam" id="PF00072">
    <property type="entry name" value="Response_reg"/>
    <property type="match status" value="1"/>
</dbReference>
<dbReference type="EMBL" id="JBHTCE010000001">
    <property type="protein sequence ID" value="MFC7388584.1"/>
    <property type="molecule type" value="Genomic_DNA"/>
</dbReference>
<dbReference type="SMART" id="SM00448">
    <property type="entry name" value="REC"/>
    <property type="match status" value="1"/>
</dbReference>
<gene>
    <name evidence="4" type="ORF">ACFQO8_00435</name>
</gene>
<comment type="caution">
    <text evidence="2">Lacks conserved residue(s) required for the propagation of feature annotation.</text>
</comment>
<feature type="domain" description="Response regulatory" evidence="3">
    <location>
        <begin position="3"/>
        <end position="118"/>
    </location>
</feature>
<dbReference type="PANTHER" id="PTHR44591">
    <property type="entry name" value="STRESS RESPONSE REGULATOR PROTEIN 1"/>
    <property type="match status" value="1"/>
</dbReference>
<evidence type="ECO:0000256" key="2">
    <source>
        <dbReference type="PROSITE-ProRule" id="PRU00169"/>
    </source>
</evidence>
<dbReference type="InterPro" id="IPR050595">
    <property type="entry name" value="Bact_response_regulator"/>
</dbReference>
<keyword evidence="5" id="KW-1185">Reference proteome</keyword>
<dbReference type="Proteomes" id="UP001596439">
    <property type="component" value="Unassembled WGS sequence"/>
</dbReference>
<reference evidence="5" key="1">
    <citation type="journal article" date="2019" name="Int. J. Syst. Evol. Microbiol.">
        <title>The Global Catalogue of Microorganisms (GCM) 10K type strain sequencing project: providing services to taxonomists for standard genome sequencing and annotation.</title>
        <authorList>
            <consortium name="The Broad Institute Genomics Platform"/>
            <consortium name="The Broad Institute Genome Sequencing Center for Infectious Disease"/>
            <person name="Wu L."/>
            <person name="Ma J."/>
        </authorList>
    </citation>
    <scope>NUCLEOTIDE SEQUENCE [LARGE SCALE GENOMIC DNA]</scope>
    <source>
        <strain evidence="5">CCUG 55590</strain>
    </source>
</reference>
<evidence type="ECO:0000256" key="1">
    <source>
        <dbReference type="ARBA" id="ARBA00022553"/>
    </source>
</evidence>
<name>A0ABW2PGT0_9BACL</name>
<dbReference type="SUPFAM" id="SSF52172">
    <property type="entry name" value="CheY-like"/>
    <property type="match status" value="1"/>
</dbReference>
<sequence length="200" mass="22989">MANYLLVEPHEHTRKTLARLLMKEGELIFEATEATEAIEILESSDIDVVITELRLPHTDGVELLSYVKKKFPLIHQIVLTDYTHTHTLIAAVNYGNVKRIMTKPMKIDEYVIRVIKDVGQQAVNMKTNKYRVADMLTEFLDDLGNAYCLFYESGDLISSEKLVVPFESEETNELKRLVIPTQYGEFILYQSRDRSSRTCG</sequence>
<evidence type="ECO:0000313" key="4">
    <source>
        <dbReference type="EMBL" id="MFC7388584.1"/>
    </source>
</evidence>
<dbReference type="InterPro" id="IPR001789">
    <property type="entry name" value="Sig_transdc_resp-reg_receiver"/>
</dbReference>
<dbReference type="RefSeq" id="WP_214785959.1">
    <property type="nucleotide sequence ID" value="NZ_JANIEL010000040.1"/>
</dbReference>
<dbReference type="InterPro" id="IPR011006">
    <property type="entry name" value="CheY-like_superfamily"/>
</dbReference>
<evidence type="ECO:0000313" key="5">
    <source>
        <dbReference type="Proteomes" id="UP001596439"/>
    </source>
</evidence>
<protein>
    <submittedName>
        <fullName evidence="4">Response regulator</fullName>
    </submittedName>
</protein>
<dbReference type="PROSITE" id="PS50110">
    <property type="entry name" value="RESPONSE_REGULATORY"/>
    <property type="match status" value="1"/>
</dbReference>